<dbReference type="Pfam" id="PF00410">
    <property type="entry name" value="Ribosomal_S8"/>
    <property type="match status" value="1"/>
</dbReference>
<dbReference type="HAMAP" id="MF_01302_B">
    <property type="entry name" value="Ribosomal_uS8_B"/>
    <property type="match status" value="1"/>
</dbReference>
<keyword evidence="2 8" id="KW-0699">rRNA-binding</keyword>
<dbReference type="FunFam" id="3.30.1490.10:FF:000001">
    <property type="entry name" value="30S ribosomal protein S8"/>
    <property type="match status" value="1"/>
</dbReference>
<proteinExistence type="inferred from homology"/>
<dbReference type="GO" id="GO:1990904">
    <property type="term" value="C:ribonucleoprotein complex"/>
    <property type="evidence" value="ECO:0007669"/>
    <property type="project" value="UniProtKB-KW"/>
</dbReference>
<evidence type="ECO:0000256" key="8">
    <source>
        <dbReference type="HAMAP-Rule" id="MF_01302"/>
    </source>
</evidence>
<dbReference type="EMBL" id="VXRG01000182">
    <property type="protein sequence ID" value="MXY95974.1"/>
    <property type="molecule type" value="Genomic_DNA"/>
</dbReference>
<dbReference type="Gene3D" id="3.30.1490.10">
    <property type="match status" value="1"/>
</dbReference>
<organism evidence="10">
    <name type="scientific">Caldilineaceae bacterium SB0664_bin_27</name>
    <dbReference type="NCBI Taxonomy" id="2605260"/>
    <lineage>
        <taxon>Bacteria</taxon>
        <taxon>Bacillati</taxon>
        <taxon>Chloroflexota</taxon>
        <taxon>Caldilineae</taxon>
        <taxon>Caldilineales</taxon>
        <taxon>Caldilineaceae</taxon>
    </lineage>
</organism>
<protein>
    <recommendedName>
        <fullName evidence="6 8">Small ribosomal subunit protein uS8</fullName>
    </recommendedName>
</protein>
<dbReference type="SUPFAM" id="SSF56047">
    <property type="entry name" value="Ribosomal protein S8"/>
    <property type="match status" value="1"/>
</dbReference>
<evidence type="ECO:0000256" key="4">
    <source>
        <dbReference type="ARBA" id="ARBA00022980"/>
    </source>
</evidence>
<dbReference type="PROSITE" id="PS00053">
    <property type="entry name" value="RIBOSOMAL_S8"/>
    <property type="match status" value="1"/>
</dbReference>
<dbReference type="GO" id="GO:0019843">
    <property type="term" value="F:rRNA binding"/>
    <property type="evidence" value="ECO:0007669"/>
    <property type="project" value="UniProtKB-UniRule"/>
</dbReference>
<evidence type="ECO:0000256" key="3">
    <source>
        <dbReference type="ARBA" id="ARBA00022884"/>
    </source>
</evidence>
<reference evidence="10" key="1">
    <citation type="submission" date="2019-09" db="EMBL/GenBank/DDBJ databases">
        <title>Characterisation of the sponge microbiome using genome-centric metagenomics.</title>
        <authorList>
            <person name="Engelberts J.P."/>
            <person name="Robbins S.J."/>
            <person name="De Goeij J.M."/>
            <person name="Aranda M."/>
            <person name="Bell S.C."/>
            <person name="Webster N.S."/>
        </authorList>
    </citation>
    <scope>NUCLEOTIDE SEQUENCE</scope>
    <source>
        <strain evidence="10">SB0664_bin_27</strain>
    </source>
</reference>
<keyword evidence="5 8" id="KW-0687">Ribonucleoprotein</keyword>
<evidence type="ECO:0000256" key="7">
    <source>
        <dbReference type="ARBA" id="ARBA00046740"/>
    </source>
</evidence>
<keyword evidence="3 8" id="KW-0694">RNA-binding</keyword>
<dbReference type="Gene3D" id="3.30.1370.30">
    <property type="match status" value="1"/>
</dbReference>
<evidence type="ECO:0000256" key="2">
    <source>
        <dbReference type="ARBA" id="ARBA00022730"/>
    </source>
</evidence>
<evidence type="ECO:0000313" key="10">
    <source>
        <dbReference type="EMBL" id="MXY95974.1"/>
    </source>
</evidence>
<dbReference type="FunFam" id="3.30.1370.30:FF:000002">
    <property type="entry name" value="30S ribosomal protein S8"/>
    <property type="match status" value="1"/>
</dbReference>
<dbReference type="GO" id="GO:0006412">
    <property type="term" value="P:translation"/>
    <property type="evidence" value="ECO:0007669"/>
    <property type="project" value="UniProtKB-UniRule"/>
</dbReference>
<dbReference type="InterPro" id="IPR047863">
    <property type="entry name" value="Ribosomal_uS8_CS"/>
</dbReference>
<evidence type="ECO:0000256" key="6">
    <source>
        <dbReference type="ARBA" id="ARBA00035258"/>
    </source>
</evidence>
<evidence type="ECO:0000256" key="5">
    <source>
        <dbReference type="ARBA" id="ARBA00023274"/>
    </source>
</evidence>
<gene>
    <name evidence="8 10" type="primary">rpsH</name>
    <name evidence="10" type="ORF">F4Y42_21245</name>
</gene>
<name>A0A6B0YXX5_9CHLR</name>
<sequence>MMTDPIADFLTRVRNSSNSRHRRAVMPSSKLKVAIAKILAEEGFISGYSVTGDKARPNLIVGMKYSDKGQPVISGIERVSRPGRRTYLGYRTIPLVRSGLGINIVSTPKGVMSGRQARRERVGGEVLCNVW</sequence>
<dbReference type="GO" id="GO:0003735">
    <property type="term" value="F:structural constituent of ribosome"/>
    <property type="evidence" value="ECO:0007669"/>
    <property type="project" value="InterPro"/>
</dbReference>
<dbReference type="InterPro" id="IPR035987">
    <property type="entry name" value="Ribosomal_uS8_sf"/>
</dbReference>
<dbReference type="PANTHER" id="PTHR11758">
    <property type="entry name" value="40S RIBOSOMAL PROTEIN S15A"/>
    <property type="match status" value="1"/>
</dbReference>
<evidence type="ECO:0000256" key="9">
    <source>
        <dbReference type="RuleBase" id="RU003660"/>
    </source>
</evidence>
<dbReference type="GO" id="GO:0005840">
    <property type="term" value="C:ribosome"/>
    <property type="evidence" value="ECO:0007669"/>
    <property type="project" value="UniProtKB-KW"/>
</dbReference>
<dbReference type="InterPro" id="IPR000630">
    <property type="entry name" value="Ribosomal_uS8"/>
</dbReference>
<dbReference type="AlphaFoldDB" id="A0A6B0YXX5"/>
<comment type="similarity">
    <text evidence="1 8 9">Belongs to the universal ribosomal protein uS8 family.</text>
</comment>
<comment type="caution">
    <text evidence="10">The sequence shown here is derived from an EMBL/GenBank/DDBJ whole genome shotgun (WGS) entry which is preliminary data.</text>
</comment>
<accession>A0A6B0YXX5</accession>
<keyword evidence="4 8" id="KW-0689">Ribosomal protein</keyword>
<evidence type="ECO:0000256" key="1">
    <source>
        <dbReference type="ARBA" id="ARBA00006471"/>
    </source>
</evidence>
<dbReference type="NCBIfam" id="NF001109">
    <property type="entry name" value="PRK00136.1"/>
    <property type="match status" value="1"/>
</dbReference>
<dbReference type="GO" id="GO:0005737">
    <property type="term" value="C:cytoplasm"/>
    <property type="evidence" value="ECO:0007669"/>
    <property type="project" value="UniProtKB-ARBA"/>
</dbReference>
<comment type="subunit">
    <text evidence="7 8">Part of the 30S ribosomal subunit. Contacts proteins S5 and S12.</text>
</comment>
<comment type="function">
    <text evidence="8">One of the primary rRNA binding proteins, it binds directly to 16S rRNA central domain where it helps coordinate assembly of the platform of the 30S subunit.</text>
</comment>